<evidence type="ECO:0000313" key="1">
    <source>
        <dbReference type="EMBL" id="MBH9576480.1"/>
    </source>
</evidence>
<dbReference type="EMBL" id="JAEDAK010000003">
    <property type="protein sequence ID" value="MBH9576480.1"/>
    <property type="molecule type" value="Genomic_DNA"/>
</dbReference>
<keyword evidence="2" id="KW-1185">Reference proteome</keyword>
<evidence type="ECO:0000313" key="2">
    <source>
        <dbReference type="Proteomes" id="UP000613266"/>
    </source>
</evidence>
<reference evidence="1" key="1">
    <citation type="submission" date="2020-12" db="EMBL/GenBank/DDBJ databases">
        <title>The genome sequence of Inhella sp. 1Y17.</title>
        <authorList>
            <person name="Liu Y."/>
        </authorList>
    </citation>
    <scope>NUCLEOTIDE SEQUENCE</scope>
    <source>
        <strain evidence="1">1Y17</strain>
    </source>
</reference>
<dbReference type="AlphaFoldDB" id="A0A931J5D5"/>
<gene>
    <name evidence="1" type="ORF">I7X39_06155</name>
</gene>
<sequence>MAVPDIVMNLEGESGRLEGWVAIEAGLKVLLLEALNEGNRRLVVLDPDFVHWPWSDAAVLEALGHWGRGGRHLEMLAPDYQACARRHPRFMQWRAHYDHVLRVADFDPGEVGPDWPTGLLATDHGPVLRLLELEHGRARWTRAGPHLAADRHAAFELFDAIAQRSSPAWPFTQLGL</sequence>
<organism evidence="1 2">
    <name type="scientific">Inhella proteolytica</name>
    <dbReference type="NCBI Taxonomy" id="2795029"/>
    <lineage>
        <taxon>Bacteria</taxon>
        <taxon>Pseudomonadati</taxon>
        <taxon>Pseudomonadota</taxon>
        <taxon>Betaproteobacteria</taxon>
        <taxon>Burkholderiales</taxon>
        <taxon>Sphaerotilaceae</taxon>
        <taxon>Inhella</taxon>
    </lineage>
</organism>
<protein>
    <submittedName>
        <fullName evidence="1">Uncharacterized protein</fullName>
    </submittedName>
</protein>
<proteinExistence type="predicted"/>
<accession>A0A931J5D5</accession>
<dbReference type="Proteomes" id="UP000613266">
    <property type="component" value="Unassembled WGS sequence"/>
</dbReference>
<comment type="caution">
    <text evidence="1">The sequence shown here is derived from an EMBL/GenBank/DDBJ whole genome shotgun (WGS) entry which is preliminary data.</text>
</comment>
<name>A0A931J5D5_9BURK</name>